<feature type="transmembrane region" description="Helical" evidence="3">
    <location>
        <begin position="113"/>
        <end position="137"/>
    </location>
</feature>
<evidence type="ECO:0000313" key="4">
    <source>
        <dbReference type="EMBL" id="EAZ04966.1"/>
    </source>
</evidence>
<keyword evidence="3" id="KW-0472">Membrane</keyword>
<feature type="coiled-coil region" evidence="1">
    <location>
        <begin position="779"/>
        <end position="806"/>
    </location>
</feature>
<dbReference type="OMA" id="MVACISN"/>
<feature type="region of interest" description="Disordered" evidence="2">
    <location>
        <begin position="512"/>
        <end position="547"/>
    </location>
</feature>
<evidence type="ECO:0008006" key="6">
    <source>
        <dbReference type="Google" id="ProtNLM"/>
    </source>
</evidence>
<sequence>MADIAGGEHRVQMPPAQGGDRRGRRVAAPEKWVNCFVRVVALMERTGNALGSLVFTWATVVLLGGYLTMLRSYDDFYYATVIVFIEATRMFSRSNRLDYQLFFRTRGAFRPAAGWNGLIMVACISNAMLCTVLRNYIPYFMNPLWFLGVMLLLAIVQFVCSAASRLHTSYPIRRAISLWSPMVAILLLGPFILRLYVNSQTNKLFTDASMPKWTIAYVVLLVVVLLVTISRFRFLSIIKLLNGTLGRKREFWCQIILKLCMIASIIMPLLMVDKYNRDALIMLEAFALVLLVSCGNLQIPAATIRVLLPLFRFLTQYYHWADWLIDKKKDGEDETLVPSLSIFYGMVLGQGILYIAACILEFFSFIPRRSLIRQSGFGGQWGIASVNLYYAYAFEKYMEGGVLVPKKISLITFAMDSLNSDSPKMQLSSVQMLHVFLQREPTRERIISELTTSTNTMARLISMLGWSSPNHTVVRLYAAKATAELAKSLRVITVPGTVQLVSSLLDIHGKPKKGNPLLDVDGEQEGKQAPIHNTSESQEDRHDAADDQCQIQERHGDTDNLLETQTRSTHINERISFVIRTWQRISEYWSIPKEKPLTDHDLLPALGMSIVNNLASGDENNCVEIHRETNLIWKIIGFTSFRGDTTTSEAQQWVLVKSSVKVLQRLTSIGGEIGIALRNLAIDGDTRQEIGQMQVLITRLMKAFIKSDGTSSTNVDCFLPKVAGQALAMLAMDNVHNCLVMMKEPELINKLKNMILIPDEKYIYVAASLLRSMCQHAQAKLTESDLKELSHTLQEVLERIMNVEGAELEILIGLSSQICKVIPEEFAQKLEGGQIKRRCHKFIIDAVVMQKEQTENAGVGVRRPCLLLTHDRLFTWSNKRLNPTLTRIDRVFFNLAWNDLLPNCSLTSQTRTTSDHVPLLLSIQTKIPKSKIFRFDNSALLNPDFLPYVLSRWSLPDPHTEAAGDLNLNLKRVRQRAKIWKHDHRFIQACRNDCNFVIDYIDFLEEFGTCSSALMELRSLLQLKLSDLNQQESIFWKERAKVKWIKFMGTNSKFFHAHASVKMRKNAIRGLLVDNNFVYDHSTKAQILYNFFSDSLGASKATHWNFDLLELYSGHPQINSDNISGLFELEEIKLAVMQMDKDSAPGPDGIGPSFYQAAWNLIFPQVLNLMHNFYYNNLDLDKINRAYIVLIQKARKGTCTLQLQADCPAELLA</sequence>
<feature type="transmembrane region" description="Helical" evidence="3">
    <location>
        <begin position="48"/>
        <end position="70"/>
    </location>
</feature>
<feature type="transmembrane region" description="Helical" evidence="3">
    <location>
        <begin position="255"/>
        <end position="273"/>
    </location>
</feature>
<evidence type="ECO:0000256" key="1">
    <source>
        <dbReference type="SAM" id="Coils"/>
    </source>
</evidence>
<proteinExistence type="predicted"/>
<dbReference type="PANTHER" id="PTHR33115">
    <property type="entry name" value="ARM REPEAT SUPERFAMILY PROTEIN"/>
    <property type="match status" value="1"/>
</dbReference>
<feature type="compositionally biased region" description="Basic and acidic residues" evidence="2">
    <location>
        <begin position="1"/>
        <end position="11"/>
    </location>
</feature>
<feature type="transmembrane region" description="Helical" evidence="3">
    <location>
        <begin position="76"/>
        <end position="92"/>
    </location>
</feature>
<feature type="transmembrane region" description="Helical" evidence="3">
    <location>
        <begin position="341"/>
        <end position="363"/>
    </location>
</feature>
<protein>
    <recommendedName>
        <fullName evidence="6">BLE2 protein</fullName>
    </recommendedName>
</protein>
<keyword evidence="5" id="KW-1185">Reference proteome</keyword>
<dbReference type="Gene3D" id="1.25.10.10">
    <property type="entry name" value="Leucine-rich Repeat Variant"/>
    <property type="match status" value="1"/>
</dbReference>
<dbReference type="InterPro" id="IPR011989">
    <property type="entry name" value="ARM-like"/>
</dbReference>
<reference evidence="4 5" key="1">
    <citation type="journal article" date="2005" name="PLoS Biol.">
        <title>The genomes of Oryza sativa: a history of duplications.</title>
        <authorList>
            <person name="Yu J."/>
            <person name="Wang J."/>
            <person name="Lin W."/>
            <person name="Li S."/>
            <person name="Li H."/>
            <person name="Zhou J."/>
            <person name="Ni P."/>
            <person name="Dong W."/>
            <person name="Hu S."/>
            <person name="Zeng C."/>
            <person name="Zhang J."/>
            <person name="Zhang Y."/>
            <person name="Li R."/>
            <person name="Xu Z."/>
            <person name="Li S."/>
            <person name="Li X."/>
            <person name="Zheng H."/>
            <person name="Cong L."/>
            <person name="Lin L."/>
            <person name="Yin J."/>
            <person name="Geng J."/>
            <person name="Li G."/>
            <person name="Shi J."/>
            <person name="Liu J."/>
            <person name="Lv H."/>
            <person name="Li J."/>
            <person name="Wang J."/>
            <person name="Deng Y."/>
            <person name="Ran L."/>
            <person name="Shi X."/>
            <person name="Wang X."/>
            <person name="Wu Q."/>
            <person name="Li C."/>
            <person name="Ren X."/>
            <person name="Wang J."/>
            <person name="Wang X."/>
            <person name="Li D."/>
            <person name="Liu D."/>
            <person name="Zhang X."/>
            <person name="Ji Z."/>
            <person name="Zhao W."/>
            <person name="Sun Y."/>
            <person name="Zhang Z."/>
            <person name="Bao J."/>
            <person name="Han Y."/>
            <person name="Dong L."/>
            <person name="Ji J."/>
            <person name="Chen P."/>
            <person name="Wu S."/>
            <person name="Liu J."/>
            <person name="Xiao Y."/>
            <person name="Bu D."/>
            <person name="Tan J."/>
            <person name="Yang L."/>
            <person name="Ye C."/>
            <person name="Zhang J."/>
            <person name="Xu J."/>
            <person name="Zhou Y."/>
            <person name="Yu Y."/>
            <person name="Zhang B."/>
            <person name="Zhuang S."/>
            <person name="Wei H."/>
            <person name="Liu B."/>
            <person name="Lei M."/>
            <person name="Yu H."/>
            <person name="Li Y."/>
            <person name="Xu H."/>
            <person name="Wei S."/>
            <person name="He X."/>
            <person name="Fang L."/>
            <person name="Zhang Z."/>
            <person name="Zhang Y."/>
            <person name="Huang X."/>
            <person name="Su Z."/>
            <person name="Tong W."/>
            <person name="Li J."/>
            <person name="Tong Z."/>
            <person name="Li S."/>
            <person name="Ye J."/>
            <person name="Wang L."/>
            <person name="Fang L."/>
            <person name="Lei T."/>
            <person name="Chen C."/>
            <person name="Chen H."/>
            <person name="Xu Z."/>
            <person name="Li H."/>
            <person name="Huang H."/>
            <person name="Zhang F."/>
            <person name="Xu H."/>
            <person name="Li N."/>
            <person name="Zhao C."/>
            <person name="Li S."/>
            <person name="Dong L."/>
            <person name="Huang Y."/>
            <person name="Li L."/>
            <person name="Xi Y."/>
            <person name="Qi Q."/>
            <person name="Li W."/>
            <person name="Zhang B."/>
            <person name="Hu W."/>
            <person name="Zhang Y."/>
            <person name="Tian X."/>
            <person name="Jiao Y."/>
            <person name="Liang X."/>
            <person name="Jin J."/>
            <person name="Gao L."/>
            <person name="Zheng W."/>
            <person name="Hao B."/>
            <person name="Liu S."/>
            <person name="Wang W."/>
            <person name="Yuan L."/>
            <person name="Cao M."/>
            <person name="McDermott J."/>
            <person name="Samudrala R."/>
            <person name="Wang J."/>
            <person name="Wong G.K."/>
            <person name="Yang H."/>
        </authorList>
    </citation>
    <scope>NUCLEOTIDE SEQUENCE [LARGE SCALE GENOMIC DNA]</scope>
    <source>
        <strain evidence="5">cv. 93-11</strain>
    </source>
</reference>
<accession>A2YPF5</accession>
<dbReference type="Gene3D" id="3.60.10.10">
    <property type="entry name" value="Endonuclease/exonuclease/phosphatase"/>
    <property type="match status" value="1"/>
</dbReference>
<feature type="transmembrane region" description="Helical" evidence="3">
    <location>
        <begin position="213"/>
        <end position="234"/>
    </location>
</feature>
<keyword evidence="1" id="KW-0175">Coiled coil</keyword>
<name>A2YPF5_ORYSI</name>
<dbReference type="InterPro" id="IPR036691">
    <property type="entry name" value="Endo/exonu/phosph_ase_sf"/>
</dbReference>
<dbReference type="InterPro" id="IPR016024">
    <property type="entry name" value="ARM-type_fold"/>
</dbReference>
<dbReference type="SUPFAM" id="SSF56219">
    <property type="entry name" value="DNase I-like"/>
    <property type="match status" value="1"/>
</dbReference>
<feature type="transmembrane region" description="Helical" evidence="3">
    <location>
        <begin position="143"/>
        <end position="163"/>
    </location>
</feature>
<dbReference type="AlphaFoldDB" id="A2YPF5"/>
<feature type="region of interest" description="Disordered" evidence="2">
    <location>
        <begin position="1"/>
        <end position="25"/>
    </location>
</feature>
<dbReference type="PANTHER" id="PTHR33115:SF11">
    <property type="entry name" value="OS07G0654700 PROTEIN"/>
    <property type="match status" value="1"/>
</dbReference>
<dbReference type="Gramene" id="BGIOSGA023795-TA">
    <property type="protein sequence ID" value="BGIOSGA023795-PA"/>
    <property type="gene ID" value="BGIOSGA023795"/>
</dbReference>
<gene>
    <name evidence="4" type="ORF">OsI_27148</name>
</gene>
<dbReference type="Proteomes" id="UP000007015">
    <property type="component" value="Chromosome 7"/>
</dbReference>
<evidence type="ECO:0000313" key="5">
    <source>
        <dbReference type="Proteomes" id="UP000007015"/>
    </source>
</evidence>
<keyword evidence="3" id="KW-0812">Transmembrane</keyword>
<dbReference type="HOGENOM" id="CLU_006857_3_1_1"/>
<dbReference type="SUPFAM" id="SSF48371">
    <property type="entry name" value="ARM repeat"/>
    <property type="match status" value="1"/>
</dbReference>
<dbReference type="STRING" id="39946.A2YPF5"/>
<organism evidence="4 5">
    <name type="scientific">Oryza sativa subsp. indica</name>
    <name type="common">Rice</name>
    <dbReference type="NCBI Taxonomy" id="39946"/>
    <lineage>
        <taxon>Eukaryota</taxon>
        <taxon>Viridiplantae</taxon>
        <taxon>Streptophyta</taxon>
        <taxon>Embryophyta</taxon>
        <taxon>Tracheophyta</taxon>
        <taxon>Spermatophyta</taxon>
        <taxon>Magnoliopsida</taxon>
        <taxon>Liliopsida</taxon>
        <taxon>Poales</taxon>
        <taxon>Poaceae</taxon>
        <taxon>BOP clade</taxon>
        <taxon>Oryzoideae</taxon>
        <taxon>Oryzeae</taxon>
        <taxon>Oryzinae</taxon>
        <taxon>Oryza</taxon>
        <taxon>Oryza sativa</taxon>
    </lineage>
</organism>
<keyword evidence="3" id="KW-1133">Transmembrane helix</keyword>
<evidence type="ECO:0000256" key="2">
    <source>
        <dbReference type="SAM" id="MobiDB-lite"/>
    </source>
</evidence>
<dbReference type="EMBL" id="CM000132">
    <property type="protein sequence ID" value="EAZ04966.1"/>
    <property type="molecule type" value="Genomic_DNA"/>
</dbReference>
<evidence type="ECO:0000256" key="3">
    <source>
        <dbReference type="SAM" id="Phobius"/>
    </source>
</evidence>
<feature type="transmembrane region" description="Helical" evidence="3">
    <location>
        <begin position="175"/>
        <end position="193"/>
    </location>
</feature>